<protein>
    <submittedName>
        <fullName evidence="4">DMT family transporter</fullName>
    </submittedName>
</protein>
<dbReference type="InterPro" id="IPR000620">
    <property type="entry name" value="EamA_dom"/>
</dbReference>
<keyword evidence="2" id="KW-1133">Transmembrane helix</keyword>
<proteinExistence type="predicted"/>
<feature type="transmembrane region" description="Helical" evidence="2">
    <location>
        <begin position="45"/>
        <end position="64"/>
    </location>
</feature>
<feature type="transmembrane region" description="Helical" evidence="2">
    <location>
        <begin position="132"/>
        <end position="150"/>
    </location>
</feature>
<keyword evidence="5" id="KW-1185">Reference proteome</keyword>
<dbReference type="PANTHER" id="PTHR22911:SF137">
    <property type="entry name" value="SOLUTE CARRIER FAMILY 35 MEMBER G2-RELATED"/>
    <property type="match status" value="1"/>
</dbReference>
<feature type="domain" description="EamA" evidence="3">
    <location>
        <begin position="15"/>
        <end position="144"/>
    </location>
</feature>
<feature type="region of interest" description="Disordered" evidence="1">
    <location>
        <begin position="301"/>
        <end position="322"/>
    </location>
</feature>
<reference evidence="4 5" key="1">
    <citation type="submission" date="2018-09" db="EMBL/GenBank/DDBJ databases">
        <title>Altererythrobacter sp.Ery1 and Ery12, the genome sequencing of novel strains in genus Alterythrobacter.</title>
        <authorList>
            <person name="Cheng H."/>
            <person name="Wu Y.-H."/>
            <person name="Fang C."/>
            <person name="Xu X.-W."/>
        </authorList>
    </citation>
    <scope>NUCLEOTIDE SEQUENCE [LARGE SCALE GENOMIC DNA]</scope>
    <source>
        <strain evidence="4 5">Ery12</strain>
    </source>
</reference>
<name>A0A419R5N7_9SPHN</name>
<feature type="compositionally biased region" description="Acidic residues" evidence="1">
    <location>
        <begin position="301"/>
        <end position="313"/>
    </location>
</feature>
<feature type="transmembrane region" description="Helical" evidence="2">
    <location>
        <begin position="279"/>
        <end position="297"/>
    </location>
</feature>
<gene>
    <name evidence="4" type="ORF">D6858_00560</name>
</gene>
<keyword evidence="2" id="KW-0472">Membrane</keyword>
<dbReference type="RefSeq" id="WP_120106032.1">
    <property type="nucleotide sequence ID" value="NZ_RAHJ01000003.1"/>
</dbReference>
<evidence type="ECO:0000313" key="4">
    <source>
        <dbReference type="EMBL" id="RJX71167.1"/>
    </source>
</evidence>
<feature type="transmembrane region" description="Helical" evidence="2">
    <location>
        <begin position="192"/>
        <end position="211"/>
    </location>
</feature>
<evidence type="ECO:0000259" key="3">
    <source>
        <dbReference type="Pfam" id="PF00892"/>
    </source>
</evidence>
<dbReference type="Gene3D" id="1.10.3730.20">
    <property type="match status" value="1"/>
</dbReference>
<feature type="transmembrane region" description="Helical" evidence="2">
    <location>
        <begin position="223"/>
        <end position="245"/>
    </location>
</feature>
<sequence>MTAAAPASAAPGGRIWLLYALTTVVLWGVWGAFSGLSPENGFPETLVYCVWSLTMIPPALVVLRQAGWKLDTDPRAIAYGMAIGLLGAGGQMLLFYAITRGPAYLIFPIISLSPLVTIALSFVLLGERTGKLGALGIVLALMALPMFDFAPQGGESAHGSEWFLLALGIMVCWGLQAFFMKSANAVMRGESIFFYMMLTGLMLAPLALWMTDLSAPINWGLSGPALAAGIQVLNAIGALTLVFAFRYGKAIIVAPLSNAGAPLMTAIIALAVAGVIPGTLKIVGIVLALIASMLLAIEPDSADEDMPDPESDPEAAASAVAD</sequence>
<organism evidence="4 5">
    <name type="scientific">Tsuneonella suprasediminis</name>
    <dbReference type="NCBI Taxonomy" id="2306996"/>
    <lineage>
        <taxon>Bacteria</taxon>
        <taxon>Pseudomonadati</taxon>
        <taxon>Pseudomonadota</taxon>
        <taxon>Alphaproteobacteria</taxon>
        <taxon>Sphingomonadales</taxon>
        <taxon>Erythrobacteraceae</taxon>
        <taxon>Tsuneonella</taxon>
    </lineage>
</organism>
<dbReference type="AlphaFoldDB" id="A0A419R5N7"/>
<dbReference type="Pfam" id="PF00892">
    <property type="entry name" value="EamA"/>
    <property type="match status" value="2"/>
</dbReference>
<dbReference type="OrthoDB" id="7541381at2"/>
<dbReference type="GO" id="GO:0016020">
    <property type="term" value="C:membrane"/>
    <property type="evidence" value="ECO:0007669"/>
    <property type="project" value="InterPro"/>
</dbReference>
<feature type="transmembrane region" description="Helical" evidence="2">
    <location>
        <begin position="162"/>
        <end position="180"/>
    </location>
</feature>
<dbReference type="Proteomes" id="UP000284322">
    <property type="component" value="Unassembled WGS sequence"/>
</dbReference>
<dbReference type="PANTHER" id="PTHR22911">
    <property type="entry name" value="ACYL-MALONYL CONDENSING ENZYME-RELATED"/>
    <property type="match status" value="1"/>
</dbReference>
<feature type="transmembrane region" description="Helical" evidence="2">
    <location>
        <begin position="15"/>
        <end position="33"/>
    </location>
</feature>
<evidence type="ECO:0000256" key="2">
    <source>
        <dbReference type="SAM" id="Phobius"/>
    </source>
</evidence>
<evidence type="ECO:0000256" key="1">
    <source>
        <dbReference type="SAM" id="MobiDB-lite"/>
    </source>
</evidence>
<accession>A0A419R5N7</accession>
<dbReference type="InterPro" id="IPR037185">
    <property type="entry name" value="EmrE-like"/>
</dbReference>
<feature type="transmembrane region" description="Helical" evidence="2">
    <location>
        <begin position="76"/>
        <end position="98"/>
    </location>
</feature>
<evidence type="ECO:0000313" key="5">
    <source>
        <dbReference type="Proteomes" id="UP000284322"/>
    </source>
</evidence>
<keyword evidence="2" id="KW-0812">Transmembrane</keyword>
<comment type="caution">
    <text evidence="4">The sequence shown here is derived from an EMBL/GenBank/DDBJ whole genome shotgun (WGS) entry which is preliminary data.</text>
</comment>
<feature type="transmembrane region" description="Helical" evidence="2">
    <location>
        <begin position="104"/>
        <end position="125"/>
    </location>
</feature>
<feature type="domain" description="EamA" evidence="3">
    <location>
        <begin position="162"/>
        <end position="295"/>
    </location>
</feature>
<dbReference type="SUPFAM" id="SSF103481">
    <property type="entry name" value="Multidrug resistance efflux transporter EmrE"/>
    <property type="match status" value="2"/>
</dbReference>
<dbReference type="EMBL" id="RAHJ01000003">
    <property type="protein sequence ID" value="RJX71167.1"/>
    <property type="molecule type" value="Genomic_DNA"/>
</dbReference>